<reference evidence="3" key="1">
    <citation type="submission" date="2019-10" db="EMBL/GenBank/DDBJ databases">
        <title>Antimicrobial potential of Antarctic Bacteria.</title>
        <authorList>
            <person name="Benaud N."/>
            <person name="Edwards R.J."/>
            <person name="Ferrari B.C."/>
        </authorList>
    </citation>
    <scope>NUCLEOTIDE SEQUENCE [LARGE SCALE GENOMIC DNA]</scope>
    <source>
        <strain evidence="3">NBSH44</strain>
    </source>
</reference>
<protein>
    <submittedName>
        <fullName evidence="2">Uncharacterized protein</fullName>
    </submittedName>
</protein>
<accession>A0A7G7BJ51</accession>
<dbReference type="AlphaFoldDB" id="A0A7G7BJ51"/>
<gene>
    <name evidence="2" type="ORF">F0344_12710</name>
</gene>
<dbReference type="Proteomes" id="UP000515307">
    <property type="component" value="Chromosome"/>
</dbReference>
<proteinExistence type="predicted"/>
<name>A0A7G7BJ51_9ACTN</name>
<dbReference type="KEGG" id="sfiy:F0344_12710"/>
<dbReference type="EMBL" id="CP045702">
    <property type="protein sequence ID" value="QNE75366.1"/>
    <property type="molecule type" value="Genomic_DNA"/>
</dbReference>
<feature type="compositionally biased region" description="Polar residues" evidence="1">
    <location>
        <begin position="9"/>
        <end position="37"/>
    </location>
</feature>
<sequence>MSFDEEWAQQKQAVTDQQSAHTRLNQLPADNSGTTGPAGSPPDLLTAPAAKKKAANTIQNELEPGTRGNGPELAARGAMILGWSGLRVWPRGG</sequence>
<evidence type="ECO:0000256" key="1">
    <source>
        <dbReference type="SAM" id="MobiDB-lite"/>
    </source>
</evidence>
<organism evidence="2 3">
    <name type="scientific">Streptomyces finlayi</name>
    <dbReference type="NCBI Taxonomy" id="67296"/>
    <lineage>
        <taxon>Bacteria</taxon>
        <taxon>Bacillati</taxon>
        <taxon>Actinomycetota</taxon>
        <taxon>Actinomycetes</taxon>
        <taxon>Kitasatosporales</taxon>
        <taxon>Streptomycetaceae</taxon>
        <taxon>Streptomyces</taxon>
    </lineage>
</organism>
<dbReference type="RefSeq" id="WP_185298899.1">
    <property type="nucleotide sequence ID" value="NZ_CP045702.1"/>
</dbReference>
<evidence type="ECO:0000313" key="3">
    <source>
        <dbReference type="Proteomes" id="UP000515307"/>
    </source>
</evidence>
<feature type="region of interest" description="Disordered" evidence="1">
    <location>
        <begin position="1"/>
        <end position="73"/>
    </location>
</feature>
<evidence type="ECO:0000313" key="2">
    <source>
        <dbReference type="EMBL" id="QNE75366.1"/>
    </source>
</evidence>
<keyword evidence="3" id="KW-1185">Reference proteome</keyword>